<gene>
    <name evidence="1" type="ORF">ABQM86_06390</name>
</gene>
<accession>A0AB39YVE8</accession>
<protein>
    <submittedName>
        <fullName evidence="1">Uncharacterized protein</fullName>
    </submittedName>
</protein>
<name>A0AB39YVE8_9MICC</name>
<dbReference type="RefSeq" id="WP_369746201.1">
    <property type="nucleotide sequence ID" value="NZ_CP165735.1"/>
</dbReference>
<proteinExistence type="predicted"/>
<organism evidence="1">
    <name type="scientific">Paenarthrobacter sp. AMU7</name>
    <dbReference type="NCBI Taxonomy" id="3162492"/>
    <lineage>
        <taxon>Bacteria</taxon>
        <taxon>Bacillati</taxon>
        <taxon>Actinomycetota</taxon>
        <taxon>Actinomycetes</taxon>
        <taxon>Micrococcales</taxon>
        <taxon>Micrococcaceae</taxon>
        <taxon>Paenarthrobacter</taxon>
    </lineage>
</organism>
<reference evidence="1" key="1">
    <citation type="submission" date="2024-07" db="EMBL/GenBank/DDBJ databases">
        <authorList>
            <person name="Li J."/>
            <person name="Wei H."/>
            <person name="Ma J."/>
        </authorList>
    </citation>
    <scope>NUCLEOTIDE SEQUENCE</scope>
    <source>
        <strain evidence="1">AMU7</strain>
    </source>
</reference>
<dbReference type="AlphaFoldDB" id="A0AB39YVE8"/>
<evidence type="ECO:0000313" key="1">
    <source>
        <dbReference type="EMBL" id="XDV72787.1"/>
    </source>
</evidence>
<sequence length="115" mass="12996">MASSEYRAGETTYGPLQLKSIWINHELRDFELMVIIQVSGCELIAERLLQGEPVSPRDEPTLDLANFLAKQKGYLPLFDLSGQEPDLAEGAAAGLREFFLSDEWNSRDPRQTRLI</sequence>
<dbReference type="EMBL" id="CP165735">
    <property type="protein sequence ID" value="XDV72787.1"/>
    <property type="molecule type" value="Genomic_DNA"/>
</dbReference>